<keyword evidence="2 6" id="KW-0560">Oxidoreductase</keyword>
<dbReference type="SUPFAM" id="SSF56796">
    <property type="entry name" value="Dehydroquinate synthase-like"/>
    <property type="match status" value="1"/>
</dbReference>
<dbReference type="Gene3D" id="1.20.1090.10">
    <property type="entry name" value="Dehydroquinate synthase-like - alpha domain"/>
    <property type="match status" value="1"/>
</dbReference>
<protein>
    <submittedName>
        <fullName evidence="6">4-hydroxybutyrate dehydrogenase</fullName>
        <ecNumber evidence="6">1.1.1.61</ecNumber>
    </submittedName>
</protein>
<dbReference type="Proteomes" id="UP001519342">
    <property type="component" value="Unassembled WGS sequence"/>
</dbReference>
<dbReference type="EMBL" id="JAGGKS010000001">
    <property type="protein sequence ID" value="MBP1924374.1"/>
    <property type="molecule type" value="Genomic_DNA"/>
</dbReference>
<dbReference type="InterPro" id="IPR001670">
    <property type="entry name" value="ADH_Fe/GldA"/>
</dbReference>
<organism evidence="6 7">
    <name type="scientific">Sedimentibacter acidaminivorans</name>
    <dbReference type="NCBI Taxonomy" id="913099"/>
    <lineage>
        <taxon>Bacteria</taxon>
        <taxon>Bacillati</taxon>
        <taxon>Bacillota</taxon>
        <taxon>Tissierellia</taxon>
        <taxon>Sedimentibacter</taxon>
    </lineage>
</organism>
<evidence type="ECO:0000259" key="5">
    <source>
        <dbReference type="Pfam" id="PF25137"/>
    </source>
</evidence>
<dbReference type="CDD" id="cd14860">
    <property type="entry name" value="4HBD_NAD"/>
    <property type="match status" value="1"/>
</dbReference>
<feature type="domain" description="Alcohol dehydrogenase iron-type/glycerol dehydrogenase GldA" evidence="4">
    <location>
        <begin position="12"/>
        <end position="165"/>
    </location>
</feature>
<name>A0ABS4G9L7_9FIRM</name>
<sequence length="371" mass="41801">MRVLKIKPEIHKFQNFGDFAKEFNIGKGDFVITNEFIYEPFMKQLNLEADFMFQEKFGVGEPSDEMINNIMSEIRGKDYKRVIAVGGGSIIDISKLLVLKDSGNCVDLFERTVPLIKEKELIIVPTTCGTGSEVTNISIAEIKSKHTKMGLAADELLADYAVLIPELVKGLPYKFFVTSSVDALIHAVESFVSPKSNPFTELFSMKAVELIIKGYMEIVEKGEDYRLEILEDFVVGSNYAGVAFGNTGVGAVHALSYPLGGTYHVPHGEANYQFFIEVFKYYYKLNPTGKIKQINKLIADIIGSDESNVYEELGKLLNNLLSLKPLREYGMKQEETELFTDSVIKTQQRLLVNNYVPLDRQDILNIYTSLY</sequence>
<dbReference type="RefSeq" id="WP_209510141.1">
    <property type="nucleotide sequence ID" value="NZ_JAGGKS010000001.1"/>
</dbReference>
<feature type="domain" description="Fe-containing alcohol dehydrogenase-like C-terminal" evidence="5">
    <location>
        <begin position="177"/>
        <end position="370"/>
    </location>
</feature>
<comment type="caution">
    <text evidence="6">The sequence shown here is derived from an EMBL/GenBank/DDBJ whole genome shotgun (WGS) entry which is preliminary data.</text>
</comment>
<dbReference type="InterPro" id="IPR018211">
    <property type="entry name" value="ADH_Fe_CS"/>
</dbReference>
<proteinExistence type="inferred from homology"/>
<dbReference type="EC" id="1.1.1.61" evidence="6"/>
<dbReference type="Pfam" id="PF25137">
    <property type="entry name" value="ADH_Fe_C"/>
    <property type="match status" value="1"/>
</dbReference>
<dbReference type="Pfam" id="PF00465">
    <property type="entry name" value="Fe-ADH"/>
    <property type="match status" value="1"/>
</dbReference>
<dbReference type="Gene3D" id="3.40.50.1970">
    <property type="match status" value="1"/>
</dbReference>
<dbReference type="GO" id="GO:0047577">
    <property type="term" value="F:4-hydroxybutyrate dehydrogenase activity"/>
    <property type="evidence" value="ECO:0007669"/>
    <property type="project" value="UniProtKB-EC"/>
</dbReference>
<reference evidence="6 7" key="1">
    <citation type="submission" date="2021-03" db="EMBL/GenBank/DDBJ databases">
        <title>Genomic Encyclopedia of Type Strains, Phase IV (KMG-IV): sequencing the most valuable type-strain genomes for metagenomic binning, comparative biology and taxonomic classification.</title>
        <authorList>
            <person name="Goeker M."/>
        </authorList>
    </citation>
    <scope>NUCLEOTIDE SEQUENCE [LARGE SCALE GENOMIC DNA]</scope>
    <source>
        <strain evidence="6 7">DSM 24004</strain>
    </source>
</reference>
<gene>
    <name evidence="6" type="ORF">J2Z76_000227</name>
</gene>
<evidence type="ECO:0000259" key="4">
    <source>
        <dbReference type="Pfam" id="PF00465"/>
    </source>
</evidence>
<keyword evidence="3" id="KW-0520">NAD</keyword>
<evidence type="ECO:0000313" key="7">
    <source>
        <dbReference type="Proteomes" id="UP001519342"/>
    </source>
</evidence>
<evidence type="ECO:0000256" key="2">
    <source>
        <dbReference type="ARBA" id="ARBA00023002"/>
    </source>
</evidence>
<keyword evidence="7" id="KW-1185">Reference proteome</keyword>
<evidence type="ECO:0000256" key="3">
    <source>
        <dbReference type="ARBA" id="ARBA00023027"/>
    </source>
</evidence>
<dbReference type="InterPro" id="IPR039697">
    <property type="entry name" value="Alcohol_dehydrogenase_Fe"/>
</dbReference>
<evidence type="ECO:0000313" key="6">
    <source>
        <dbReference type="EMBL" id="MBP1924374.1"/>
    </source>
</evidence>
<dbReference type="PROSITE" id="PS00060">
    <property type="entry name" value="ADH_IRON_2"/>
    <property type="match status" value="1"/>
</dbReference>
<dbReference type="InterPro" id="IPR056798">
    <property type="entry name" value="ADH_Fe_C"/>
</dbReference>
<accession>A0ABS4G9L7</accession>
<evidence type="ECO:0000256" key="1">
    <source>
        <dbReference type="ARBA" id="ARBA00007358"/>
    </source>
</evidence>
<dbReference type="PANTHER" id="PTHR11496">
    <property type="entry name" value="ALCOHOL DEHYDROGENASE"/>
    <property type="match status" value="1"/>
</dbReference>
<comment type="similarity">
    <text evidence="1">Belongs to the iron-containing alcohol dehydrogenase family.</text>
</comment>
<dbReference type="PANTHER" id="PTHR11496:SF102">
    <property type="entry name" value="ALCOHOL DEHYDROGENASE 4"/>
    <property type="match status" value="1"/>
</dbReference>